<protein>
    <submittedName>
        <fullName evidence="2">Uncharacterized protein</fullName>
    </submittedName>
</protein>
<dbReference type="RefSeq" id="WP_006271691.1">
    <property type="nucleotide sequence ID" value="NZ_GL883077.1"/>
</dbReference>
<proteinExistence type="predicted"/>
<accession>F4QGR1</accession>
<dbReference type="AlphaFoldDB" id="F4QGR1"/>
<gene>
    <name evidence="2" type="ORF">ABI_09500</name>
</gene>
<keyword evidence="3" id="KW-1185">Reference proteome</keyword>
<feature type="transmembrane region" description="Helical" evidence="1">
    <location>
        <begin position="108"/>
        <end position="127"/>
    </location>
</feature>
<evidence type="ECO:0000313" key="2">
    <source>
        <dbReference type="EMBL" id="EGF92513.1"/>
    </source>
</evidence>
<dbReference type="EMBL" id="GL883077">
    <property type="protein sequence ID" value="EGF92513.1"/>
    <property type="molecule type" value="Genomic_DNA"/>
</dbReference>
<feature type="transmembrane region" description="Helical" evidence="1">
    <location>
        <begin position="81"/>
        <end position="102"/>
    </location>
</feature>
<reference evidence="3" key="1">
    <citation type="submission" date="2011-03" db="EMBL/GenBank/DDBJ databases">
        <title>Draft genome sequence of Brevundimonas diminuta.</title>
        <authorList>
            <person name="Brown P.J.B."/>
            <person name="Buechlein A."/>
            <person name="Hemmerich C."/>
            <person name="Brun Y.V."/>
        </authorList>
    </citation>
    <scope>NUCLEOTIDE SEQUENCE [LARGE SCALE GENOMIC DNA]</scope>
    <source>
        <strain evidence="3">C19</strain>
    </source>
</reference>
<organism evidence="2 3">
    <name type="scientific">Asticcacaulis biprosthecium C19</name>
    <dbReference type="NCBI Taxonomy" id="715226"/>
    <lineage>
        <taxon>Bacteria</taxon>
        <taxon>Pseudomonadati</taxon>
        <taxon>Pseudomonadota</taxon>
        <taxon>Alphaproteobacteria</taxon>
        <taxon>Caulobacterales</taxon>
        <taxon>Caulobacteraceae</taxon>
        <taxon>Asticcacaulis</taxon>
    </lineage>
</organism>
<name>F4QGR1_9CAUL</name>
<evidence type="ECO:0000256" key="1">
    <source>
        <dbReference type="SAM" id="Phobius"/>
    </source>
</evidence>
<dbReference type="STRING" id="715226.ABI_09500"/>
<keyword evidence="1" id="KW-0812">Transmembrane</keyword>
<evidence type="ECO:0000313" key="3">
    <source>
        <dbReference type="Proteomes" id="UP000006512"/>
    </source>
</evidence>
<keyword evidence="1" id="KW-0472">Membrane</keyword>
<keyword evidence="1" id="KW-1133">Transmembrane helix</keyword>
<dbReference type="Proteomes" id="UP000006512">
    <property type="component" value="Unassembled WGS sequence"/>
</dbReference>
<dbReference type="HOGENOM" id="CLU_1657230_0_0_5"/>
<sequence>MIYVYWKSVTARLGGPVHQARRTVAAALTAIGFTVSPEARALTAERRNGLPGFPFAFVWTARIDPASGGQAKIAIEYGLRATTGTWVAFGLAIVLVFPLVLISEMAPALTMIPILPVVWLFGAMVAMKLHQAQLERRLWQTIGAHVPVTGFETSVRAVS</sequence>